<protein>
    <submittedName>
        <fullName evidence="1 3">Uncharacterized protein</fullName>
    </submittedName>
</protein>
<sequence length="548" mass="62846">MDRLIEAVDGLVPSNCLDVFDKVAQISSSKNTFSPTVNLGWVLMAKILRNCNEESLKGFTQRIQKRLADVTKVRVCDGTIIFVHTSLKLFPTIINNNQKLLKHITTLLLEHAFLINQDSCDDYIADLVSEIFLLVTKNNALNALLISISEIVNSGQDNTRESDDEFLKFSPILNDEKRNFFVIQLLKLYATNIMKVNTIGETNIKLFIGIADSLKRFEDDCIKKEIFNCFKCLSIRCSHYVLPYISDISNIISSYENDSDVYEMNSFLCDKFGTASTLYLMFPFMLTKILDSNKESCLIDDGNVCRLLASIIRKCGYLLKPINLSQLLKKLLTDFVKLRKVTTESLLLLNAFLSLNHEKVPVPVNVAQKIIWESKFDNEQLTNFEFQCALENCKILCSVISRPRIIGISRVRVDDDPIYNRCSTITNDLEIKIETEEAEEVTVEQVDYEKEDEEYLAMKRQWEETTAILKLKRKALEEATIQDEESKEKEIVKRVRFEEKEPEIPEKTKKAQDKGKKVIKPKSAFMAVIKNNEATKSIDEMFADFCPE</sequence>
<dbReference type="STRING" id="34506.A0A090LB57"/>
<evidence type="ECO:0000313" key="2">
    <source>
        <dbReference type="Proteomes" id="UP000035682"/>
    </source>
</evidence>
<dbReference type="eggNOG" id="KOG3468">
    <property type="taxonomic scope" value="Eukaryota"/>
</dbReference>
<keyword evidence="2" id="KW-1185">Reference proteome</keyword>
<evidence type="ECO:0000313" key="3">
    <source>
        <dbReference type="WBParaSite" id="SRAE_2000168600.1"/>
    </source>
</evidence>
<accession>A0A090LB57</accession>
<dbReference type="CTD" id="36379386"/>
<dbReference type="WBParaSite" id="SRAE_2000168600.1">
    <property type="protein sequence ID" value="SRAE_2000168600.1"/>
    <property type="gene ID" value="WBGene00261892"/>
</dbReference>
<organism evidence="1">
    <name type="scientific">Strongyloides ratti</name>
    <name type="common">Parasitic roundworm</name>
    <dbReference type="NCBI Taxonomy" id="34506"/>
    <lineage>
        <taxon>Eukaryota</taxon>
        <taxon>Metazoa</taxon>
        <taxon>Ecdysozoa</taxon>
        <taxon>Nematoda</taxon>
        <taxon>Chromadorea</taxon>
        <taxon>Rhabditida</taxon>
        <taxon>Tylenchina</taxon>
        <taxon>Panagrolaimomorpha</taxon>
        <taxon>Strongyloidoidea</taxon>
        <taxon>Strongyloididae</taxon>
        <taxon>Strongyloides</taxon>
    </lineage>
</organism>
<dbReference type="Proteomes" id="UP000035682">
    <property type="component" value="Unplaced"/>
</dbReference>
<gene>
    <name evidence="1 3 4" type="ORF">SRAE_2000168600</name>
</gene>
<dbReference type="GeneID" id="36379386"/>
<dbReference type="WormBase" id="SRAE_2000168600">
    <property type="protein sequence ID" value="SRP07812"/>
    <property type="gene ID" value="WBGene00261892"/>
</dbReference>
<dbReference type="RefSeq" id="XP_024506221.1">
    <property type="nucleotide sequence ID" value="XM_024652667.1"/>
</dbReference>
<reference evidence="1 2" key="1">
    <citation type="submission" date="2014-09" db="EMBL/GenBank/DDBJ databases">
        <authorList>
            <person name="Martin A.A."/>
        </authorList>
    </citation>
    <scope>NUCLEOTIDE SEQUENCE</scope>
    <source>
        <strain evidence="2">ED321</strain>
        <strain evidence="1">ED321 Heterogonic</strain>
    </source>
</reference>
<name>A0A090LB57_STRRB</name>
<proteinExistence type="predicted"/>
<evidence type="ECO:0000313" key="1">
    <source>
        <dbReference type="EMBL" id="CEF67021.1"/>
    </source>
</evidence>
<dbReference type="OrthoDB" id="5798326at2759"/>
<dbReference type="AlphaFoldDB" id="A0A090LB57"/>
<dbReference type="EMBL" id="LN609529">
    <property type="protein sequence ID" value="CEF67021.1"/>
    <property type="molecule type" value="Genomic_DNA"/>
</dbReference>
<dbReference type="OMA" id="RNCNEES"/>
<evidence type="ECO:0000313" key="4">
    <source>
        <dbReference type="WormBase" id="SRAE_2000168600"/>
    </source>
</evidence>
<reference evidence="3" key="2">
    <citation type="submission" date="2020-12" db="UniProtKB">
        <authorList>
            <consortium name="WormBaseParasite"/>
        </authorList>
    </citation>
    <scope>IDENTIFICATION</scope>
</reference>